<dbReference type="Proteomes" id="UP000215377">
    <property type="component" value="Unassembled WGS sequence"/>
</dbReference>
<proteinExistence type="predicted"/>
<name>A0A225NBY4_9RHOB</name>
<reference evidence="1 2" key="1">
    <citation type="submission" date="2013-04" db="EMBL/GenBank/DDBJ databases">
        <title>Oceanicola sp. 22II1-22F33 Genome Sequencing.</title>
        <authorList>
            <person name="Lai Q."/>
            <person name="Li G."/>
            <person name="Shao Z."/>
        </authorList>
    </citation>
    <scope>NUCLEOTIDE SEQUENCE [LARGE SCALE GENOMIC DNA]</scope>
    <source>
        <strain evidence="1 2">22II1-22F33</strain>
    </source>
</reference>
<dbReference type="OrthoDB" id="8070450at2"/>
<comment type="caution">
    <text evidence="1">The sequence shown here is derived from an EMBL/GenBank/DDBJ whole genome shotgun (WGS) entry which is preliminary data.</text>
</comment>
<evidence type="ECO:0000313" key="2">
    <source>
        <dbReference type="Proteomes" id="UP000215377"/>
    </source>
</evidence>
<gene>
    <name evidence="1" type="ORF">ATO3_25495</name>
</gene>
<dbReference type="AlphaFoldDB" id="A0A225NBY4"/>
<dbReference type="EMBL" id="AQQR01000026">
    <property type="protein sequence ID" value="OWU67787.1"/>
    <property type="molecule type" value="Genomic_DNA"/>
</dbReference>
<dbReference type="RefSeq" id="WP_088652721.1">
    <property type="nucleotide sequence ID" value="NZ_AQQR01000026.1"/>
</dbReference>
<evidence type="ECO:0000313" key="1">
    <source>
        <dbReference type="EMBL" id="OWU67787.1"/>
    </source>
</evidence>
<accession>A0A225NBY4</accession>
<sequence>MSNRLPAIAADLADLHSEIQTHNVAAAEKAIAAGRLLTEAKALAGHGTWLPFLAEAGIPDRTAQNYMRLWRSGLNAPLVADLGGIRAALSFLAKWRMPGLEEALYISIGDKRPVDCATVNFAFVWRDVHLPDLVSIAAVIGNDALVTQRPMPPGVDIEGHQPVDAVLTWLEAHGFLPIGDWHIEIEDIRMSMPVIASILRDIYAHPGQIGREPVIARDWHSKLLYVRDERDSKGGGA</sequence>
<keyword evidence="2" id="KW-1185">Reference proteome</keyword>
<organism evidence="1 2">
    <name type="scientific">Marinibacterium profundimaris</name>
    <dbReference type="NCBI Taxonomy" id="1679460"/>
    <lineage>
        <taxon>Bacteria</taxon>
        <taxon>Pseudomonadati</taxon>
        <taxon>Pseudomonadota</taxon>
        <taxon>Alphaproteobacteria</taxon>
        <taxon>Rhodobacterales</taxon>
        <taxon>Paracoccaceae</taxon>
        <taxon>Marinibacterium</taxon>
    </lineage>
</organism>
<protein>
    <submittedName>
        <fullName evidence="1">Uncharacterized protein</fullName>
    </submittedName>
</protein>